<dbReference type="Gene3D" id="3.40.718.10">
    <property type="entry name" value="Isopropylmalate Dehydrogenase"/>
    <property type="match status" value="1"/>
</dbReference>
<dbReference type="PANTHER" id="PTHR30004:SF6">
    <property type="entry name" value="D-THREONATE 4-PHOSPHATE DEHYDROGENASE"/>
    <property type="match status" value="1"/>
</dbReference>
<proteinExistence type="predicted"/>
<name>A0A7R6PP85_9BACT</name>
<accession>A0A7R6PP85</accession>
<dbReference type="GO" id="GO:0050570">
    <property type="term" value="F:4-hydroxythreonine-4-phosphate dehydrogenase activity"/>
    <property type="evidence" value="ECO:0007669"/>
    <property type="project" value="UniProtKB-EC"/>
</dbReference>
<evidence type="ECO:0000313" key="5">
    <source>
        <dbReference type="Proteomes" id="UP000595564"/>
    </source>
</evidence>
<keyword evidence="5" id="KW-1185">Reference proteome</keyword>
<dbReference type="InterPro" id="IPR005255">
    <property type="entry name" value="PdxA_fam"/>
</dbReference>
<dbReference type="NCBIfam" id="TIGR00557">
    <property type="entry name" value="pdxA"/>
    <property type="match status" value="1"/>
</dbReference>
<dbReference type="GO" id="GO:0051287">
    <property type="term" value="F:NAD binding"/>
    <property type="evidence" value="ECO:0007669"/>
    <property type="project" value="InterPro"/>
</dbReference>
<evidence type="ECO:0000256" key="2">
    <source>
        <dbReference type="ARBA" id="ARBA00023002"/>
    </source>
</evidence>
<evidence type="ECO:0000256" key="1">
    <source>
        <dbReference type="ARBA" id="ARBA00022723"/>
    </source>
</evidence>
<dbReference type="EC" id="1.1.1.262" evidence="4"/>
<sequence>MNKIIVTCGDPNGIGVEIFHKCLNNGMSPDNLVFVGNEKILKHYANILNLKIPEIEVVNIQSEFSLNPGKIETINGQFSAKCIEKAVELIKDGYGKALVTLPICKENFRESGYNFEGHTDFLKHLTHSKRTMMMFYSPSFSVVLHTIHIPLKDVFEHINQEEIEEKIEFAYLEAKRTLKFKKPEIYVCGLNPHAGENGHIGDEDFEIKKGVEKLKEKGIPVKGVFPSDTLFSHLKENPEQIVYAMYHDQGLIGIKTKHPEKSVNITLGLPFLRLSVSHGTAFDIAGKGIADYNNLWYVLITANKLLGRG</sequence>
<dbReference type="RefSeq" id="WP_201327615.1">
    <property type="nucleotide sequence ID" value="NZ_AP017470.1"/>
</dbReference>
<evidence type="ECO:0000313" key="4">
    <source>
        <dbReference type="EMBL" id="BBB33308.1"/>
    </source>
</evidence>
<keyword evidence="3" id="KW-0520">NAD</keyword>
<gene>
    <name evidence="4" type="primary">pdxA</name>
    <name evidence="4" type="ORF">TTHT_1851</name>
</gene>
<dbReference type="Proteomes" id="UP000595564">
    <property type="component" value="Chromosome"/>
</dbReference>
<organism evidence="4 5">
    <name type="scientific">Thermotomaculum hydrothermale</name>
    <dbReference type="NCBI Taxonomy" id="981385"/>
    <lineage>
        <taxon>Bacteria</taxon>
        <taxon>Pseudomonadati</taxon>
        <taxon>Acidobacteriota</taxon>
        <taxon>Holophagae</taxon>
        <taxon>Thermotomaculales</taxon>
        <taxon>Thermotomaculaceae</taxon>
        <taxon>Thermotomaculum</taxon>
    </lineage>
</organism>
<dbReference type="EMBL" id="AP017470">
    <property type="protein sequence ID" value="BBB33308.1"/>
    <property type="molecule type" value="Genomic_DNA"/>
</dbReference>
<keyword evidence="2 4" id="KW-0560">Oxidoreductase</keyword>
<dbReference type="GO" id="GO:0046872">
    <property type="term" value="F:metal ion binding"/>
    <property type="evidence" value="ECO:0007669"/>
    <property type="project" value="UniProtKB-KW"/>
</dbReference>
<keyword evidence="1" id="KW-0479">Metal-binding</keyword>
<dbReference type="PANTHER" id="PTHR30004">
    <property type="entry name" value="4-HYDROXYTHREONINE-4-PHOSPHATE DEHYDROGENASE"/>
    <property type="match status" value="1"/>
</dbReference>
<dbReference type="KEGG" id="thyd:TTHT_1851"/>
<protein>
    <submittedName>
        <fullName evidence="4">4-hydroxythreonine-4-phosphate dehydrogenase</fullName>
        <ecNumber evidence="4">1.1.1.262</ecNumber>
    </submittedName>
</protein>
<reference evidence="4 5" key="1">
    <citation type="journal article" date="2012" name="Extremophiles">
        <title>Thermotomaculum hydrothermale gen. nov., sp. nov., a novel heterotrophic thermophile within the phylum Acidobacteria from a deep-sea hydrothermal vent chimney in the Southern Okinawa Trough.</title>
        <authorList>
            <person name="Izumi H."/>
            <person name="Nunoura T."/>
            <person name="Miyazaki M."/>
            <person name="Mino S."/>
            <person name="Toki T."/>
            <person name="Takai K."/>
            <person name="Sako Y."/>
            <person name="Sawabe T."/>
            <person name="Nakagawa S."/>
        </authorList>
    </citation>
    <scope>NUCLEOTIDE SEQUENCE [LARGE SCALE GENOMIC DNA]</scope>
    <source>
        <strain evidence="4 5">AC55</strain>
    </source>
</reference>
<evidence type="ECO:0000256" key="3">
    <source>
        <dbReference type="ARBA" id="ARBA00023027"/>
    </source>
</evidence>
<dbReference type="Pfam" id="PF04166">
    <property type="entry name" value="PdxA"/>
    <property type="match status" value="1"/>
</dbReference>
<dbReference type="SUPFAM" id="SSF53659">
    <property type="entry name" value="Isocitrate/Isopropylmalate dehydrogenase-like"/>
    <property type="match status" value="1"/>
</dbReference>
<dbReference type="AlphaFoldDB" id="A0A7R6PP85"/>